<accession>A0A9D9E215</accession>
<dbReference type="SUPFAM" id="SSF53756">
    <property type="entry name" value="UDP-Glycosyltransferase/glycogen phosphorylase"/>
    <property type="match status" value="1"/>
</dbReference>
<dbReference type="Gene3D" id="3.40.50.2000">
    <property type="entry name" value="Glycogen Phosphorylase B"/>
    <property type="match status" value="1"/>
</dbReference>
<organism evidence="1 2">
    <name type="scientific">Candidatus Caccoplasma merdipullorum</name>
    <dbReference type="NCBI Taxonomy" id="2840718"/>
    <lineage>
        <taxon>Bacteria</taxon>
        <taxon>Pseudomonadati</taxon>
        <taxon>Bacteroidota</taxon>
        <taxon>Bacteroidia</taxon>
        <taxon>Bacteroidales</taxon>
        <taxon>Bacteroidaceae</taxon>
        <taxon>Bacteroidaceae incertae sedis</taxon>
        <taxon>Candidatus Caccoplasma</taxon>
    </lineage>
</organism>
<proteinExistence type="predicted"/>
<gene>
    <name evidence="1" type="ORF">IAC54_03115</name>
</gene>
<evidence type="ECO:0000313" key="1">
    <source>
        <dbReference type="EMBL" id="MBO8437876.1"/>
    </source>
</evidence>
<dbReference type="EMBL" id="JADIMW010000030">
    <property type="protein sequence ID" value="MBO8437876.1"/>
    <property type="molecule type" value="Genomic_DNA"/>
</dbReference>
<name>A0A9D9E215_9BACT</name>
<comment type="caution">
    <text evidence="1">The sequence shown here is derived from an EMBL/GenBank/DDBJ whole genome shotgun (WGS) entry which is preliminary data.</text>
</comment>
<protein>
    <submittedName>
        <fullName evidence="1">Glycosyltransferase family 1 protein</fullName>
    </submittedName>
</protein>
<evidence type="ECO:0000313" key="2">
    <source>
        <dbReference type="Proteomes" id="UP000823636"/>
    </source>
</evidence>
<dbReference type="AlphaFoldDB" id="A0A9D9E215"/>
<reference evidence="1" key="2">
    <citation type="journal article" date="2021" name="PeerJ">
        <title>Extensive microbial diversity within the chicken gut microbiome revealed by metagenomics and culture.</title>
        <authorList>
            <person name="Gilroy R."/>
            <person name="Ravi A."/>
            <person name="Getino M."/>
            <person name="Pursley I."/>
            <person name="Horton D.L."/>
            <person name="Alikhan N.F."/>
            <person name="Baker D."/>
            <person name="Gharbi K."/>
            <person name="Hall N."/>
            <person name="Watson M."/>
            <person name="Adriaenssens E.M."/>
            <person name="Foster-Nyarko E."/>
            <person name="Jarju S."/>
            <person name="Secka A."/>
            <person name="Antonio M."/>
            <person name="Oren A."/>
            <person name="Chaudhuri R.R."/>
            <person name="La Ragione R."/>
            <person name="Hildebrand F."/>
            <person name="Pallen M.J."/>
        </authorList>
    </citation>
    <scope>NUCLEOTIDE SEQUENCE</scope>
    <source>
        <strain evidence="1">G3-4614</strain>
    </source>
</reference>
<dbReference type="Proteomes" id="UP000823636">
    <property type="component" value="Unassembled WGS sequence"/>
</dbReference>
<sequence length="380" mass="43881">MANRIHIITFQVPYPADYGGVIDIYYKAKALKEAGYNVVLHCFAYKGRDFQKELLDIADEVYVYKRNTCWLNRLGIMPYIVKSRKSKELLARLQKDDAPILFEGLHTCYYLDSPLLKDRKKFVRAHNVESDYYYYLSGTTISIKKKIFFLVESWRLKRYENILKSADIIFSITEKDRKYFANRFPNTDVRLLPCFHNGADDIDPTLKKGSGKYLLYHGNLSVEENINAVYYLAERIIPRMPTVKWVIAGNKPPQELYDVVKELQNVTVVPNPSIKKMTKLITEANANVLITFQSTGIKLKLLNALYKGGFCIVNDKMTESTGVGELCRVTHSDSDLVNALNEVFGKKYDEKEEQKRIELLNKYYNNEVNIKILAEAIDNA</sequence>
<reference evidence="1" key="1">
    <citation type="submission" date="2020-10" db="EMBL/GenBank/DDBJ databases">
        <authorList>
            <person name="Gilroy R."/>
        </authorList>
    </citation>
    <scope>NUCLEOTIDE SEQUENCE</scope>
    <source>
        <strain evidence="1">G3-4614</strain>
    </source>
</reference>